<evidence type="ECO:0000256" key="1">
    <source>
        <dbReference type="SAM" id="MobiDB-lite"/>
    </source>
</evidence>
<name>A0ABP0Z0U3_9ROSI</name>
<feature type="region of interest" description="Disordered" evidence="1">
    <location>
        <begin position="1"/>
        <end position="36"/>
    </location>
</feature>
<evidence type="ECO:0000313" key="2">
    <source>
        <dbReference type="EMBL" id="CAK9326169.1"/>
    </source>
</evidence>
<proteinExistence type="predicted"/>
<protein>
    <submittedName>
        <fullName evidence="2">Uncharacterized protein</fullName>
    </submittedName>
</protein>
<organism evidence="2 3">
    <name type="scientific">Citrullus colocynthis</name>
    <name type="common">colocynth</name>
    <dbReference type="NCBI Taxonomy" id="252529"/>
    <lineage>
        <taxon>Eukaryota</taxon>
        <taxon>Viridiplantae</taxon>
        <taxon>Streptophyta</taxon>
        <taxon>Embryophyta</taxon>
        <taxon>Tracheophyta</taxon>
        <taxon>Spermatophyta</taxon>
        <taxon>Magnoliopsida</taxon>
        <taxon>eudicotyledons</taxon>
        <taxon>Gunneridae</taxon>
        <taxon>Pentapetalae</taxon>
        <taxon>rosids</taxon>
        <taxon>fabids</taxon>
        <taxon>Cucurbitales</taxon>
        <taxon>Cucurbitaceae</taxon>
        <taxon>Benincaseae</taxon>
        <taxon>Citrullus</taxon>
    </lineage>
</organism>
<gene>
    <name evidence="2" type="ORF">CITCOLO1_LOCUS18507</name>
</gene>
<sequence length="94" mass="10939">MKREERREEEVTGSASVDMDMESENEDSIENEEDERVYSDSLAVGFHAPELKLPIIPRKLEEKPWREQKNNALVQDSKIMGIREVVVNYEIDTS</sequence>
<feature type="compositionally biased region" description="Basic and acidic residues" evidence="1">
    <location>
        <begin position="1"/>
        <end position="10"/>
    </location>
</feature>
<evidence type="ECO:0000313" key="3">
    <source>
        <dbReference type="Proteomes" id="UP001642487"/>
    </source>
</evidence>
<accession>A0ABP0Z0U3</accession>
<reference evidence="2 3" key="1">
    <citation type="submission" date="2024-03" db="EMBL/GenBank/DDBJ databases">
        <authorList>
            <person name="Gkanogiannis A."/>
            <person name="Becerra Lopez-Lavalle L."/>
        </authorList>
    </citation>
    <scope>NUCLEOTIDE SEQUENCE [LARGE SCALE GENOMIC DNA]</scope>
</reference>
<keyword evidence="3" id="KW-1185">Reference proteome</keyword>
<feature type="compositionally biased region" description="Acidic residues" evidence="1">
    <location>
        <begin position="19"/>
        <end position="35"/>
    </location>
</feature>
<dbReference type="Proteomes" id="UP001642487">
    <property type="component" value="Chromosome 7"/>
</dbReference>
<dbReference type="EMBL" id="OZ021741">
    <property type="protein sequence ID" value="CAK9326169.1"/>
    <property type="molecule type" value="Genomic_DNA"/>
</dbReference>